<dbReference type="EMBL" id="LWAE01000003">
    <property type="protein sequence ID" value="KZL91650.1"/>
    <property type="molecule type" value="Genomic_DNA"/>
</dbReference>
<dbReference type="InterPro" id="IPR005811">
    <property type="entry name" value="SUCC_ACL_C"/>
</dbReference>
<dbReference type="STRING" id="1121326.CLMAG_34090"/>
<reference evidence="3 4" key="1">
    <citation type="submission" date="2016-04" db="EMBL/GenBank/DDBJ databases">
        <title>Genome sequence of Clostridium magnum DSM 2767.</title>
        <authorList>
            <person name="Poehlein A."/>
            <person name="Uhlig R."/>
            <person name="Fischer R."/>
            <person name="Bahl H."/>
            <person name="Daniel R."/>
        </authorList>
    </citation>
    <scope>NUCLEOTIDE SEQUENCE [LARGE SCALE GENOMIC DNA]</scope>
    <source>
        <strain evidence="3 4">DSM 2767</strain>
    </source>
</reference>
<dbReference type="PATRIC" id="fig|1121326.3.peg.3447"/>
<keyword evidence="3" id="KW-0436">Ligase</keyword>
<dbReference type="SUPFAM" id="SSF52210">
    <property type="entry name" value="Succinyl-CoA synthetase domains"/>
    <property type="match status" value="2"/>
</dbReference>
<dbReference type="InterPro" id="IPR003781">
    <property type="entry name" value="CoA-bd"/>
</dbReference>
<dbReference type="Proteomes" id="UP000076603">
    <property type="component" value="Unassembled WGS sequence"/>
</dbReference>
<evidence type="ECO:0000313" key="4">
    <source>
        <dbReference type="Proteomes" id="UP000076603"/>
    </source>
</evidence>
<gene>
    <name evidence="3" type="primary">sucD_1</name>
    <name evidence="3" type="ORF">CLMAG_34090</name>
</gene>
<sequence length="523" mass="57112">MNLCVDIRKNTYYDSVALMVITKEIKKLPYVKEIIVGMGTDLNKELAGNLKLSNAEVEGLTPNDFFIAAYVSEEEDAAGEKIINRVNELLNSKDEKSEAEQEYKPNTFNAALKHMKDANMAIISLPGKYAADEVRKALKNGLNVMLFSDNVTLEEEIELKKMGRDKGLLVMGPDCGTAIINHVPLCFANVVRKGDIGVVGASGTGTQEVTVLIDKLGGGISQAIGTGGRDLKSDVGGIMMIEGFKALIEDSETKVIVLISKPPAPEVAKKILEMVKSTDKPVVVDFIGGDRKAIEATGAYACISLEDAAFKAVALSKGTPVYDYSGFTQPEEELDSLVEKEAVRFHKDQKYIRALYTGGTLADEAMKLLDKEGFDVYSNIPLKSKLRLKNIQKSEMNTCIDLGDDDFTIGKPHPMIDPMGRVDRLPKEAEDEEVAIILMDFVIGYGSNIDPAGEMVPGIIAAKKNMESKGKYLSVVGYICGTEADPQNYREQKEKLEAAGVILMPSNAQAVRYCAKLMKRLNK</sequence>
<organism evidence="3 4">
    <name type="scientific">Clostridium magnum DSM 2767</name>
    <dbReference type="NCBI Taxonomy" id="1121326"/>
    <lineage>
        <taxon>Bacteria</taxon>
        <taxon>Bacillati</taxon>
        <taxon>Bacillota</taxon>
        <taxon>Clostridia</taxon>
        <taxon>Eubacteriales</taxon>
        <taxon>Clostridiaceae</taxon>
        <taxon>Clostridium</taxon>
    </lineage>
</organism>
<feature type="domain" description="CoA-binding" evidence="2">
    <location>
        <begin position="193"/>
        <end position="286"/>
    </location>
</feature>
<evidence type="ECO:0000313" key="3">
    <source>
        <dbReference type="EMBL" id="KZL91650.1"/>
    </source>
</evidence>
<dbReference type="Gene3D" id="3.40.50.261">
    <property type="entry name" value="Succinyl-CoA synthetase domains"/>
    <property type="match status" value="2"/>
</dbReference>
<dbReference type="AlphaFoldDB" id="A0A162SN77"/>
<dbReference type="Pfam" id="PF00549">
    <property type="entry name" value="Ligase_CoA"/>
    <property type="match status" value="1"/>
</dbReference>
<proteinExistence type="predicted"/>
<dbReference type="GO" id="GO:0004776">
    <property type="term" value="F:succinate-CoA ligase (GDP-forming) activity"/>
    <property type="evidence" value="ECO:0007669"/>
    <property type="project" value="TreeGrafter"/>
</dbReference>
<dbReference type="NCBIfam" id="NF004760">
    <property type="entry name" value="PRK06091.1"/>
    <property type="match status" value="1"/>
</dbReference>
<evidence type="ECO:0000259" key="2">
    <source>
        <dbReference type="Pfam" id="PF02629"/>
    </source>
</evidence>
<dbReference type="GO" id="GO:0009361">
    <property type="term" value="C:succinate-CoA ligase complex (ADP-forming)"/>
    <property type="evidence" value="ECO:0007669"/>
    <property type="project" value="TreeGrafter"/>
</dbReference>
<evidence type="ECO:0000259" key="1">
    <source>
        <dbReference type="Pfam" id="PF00549"/>
    </source>
</evidence>
<name>A0A162SN77_9CLOT</name>
<dbReference type="PANTHER" id="PTHR11117">
    <property type="entry name" value="SUCCINYL-COA LIGASE SUBUNIT ALPHA"/>
    <property type="match status" value="1"/>
</dbReference>
<dbReference type="PANTHER" id="PTHR11117:SF24">
    <property type="entry name" value="PROTEIN FDRA"/>
    <property type="match status" value="1"/>
</dbReference>
<keyword evidence="4" id="KW-1185">Reference proteome</keyword>
<feature type="domain" description="ATP-citrate synthase/succinyl-CoA ligase C-terminal" evidence="1">
    <location>
        <begin position="355"/>
        <end position="513"/>
    </location>
</feature>
<dbReference type="GO" id="GO:0006099">
    <property type="term" value="P:tricarboxylic acid cycle"/>
    <property type="evidence" value="ECO:0007669"/>
    <property type="project" value="TreeGrafter"/>
</dbReference>
<comment type="caution">
    <text evidence="3">The sequence shown here is derived from an EMBL/GenBank/DDBJ whole genome shotgun (WGS) entry which is preliminary data.</text>
</comment>
<dbReference type="Pfam" id="PF02629">
    <property type="entry name" value="CoA_binding"/>
    <property type="match status" value="1"/>
</dbReference>
<dbReference type="EC" id="6.2.1.5" evidence="3"/>
<protein>
    <submittedName>
        <fullName evidence="3">Succinyl-CoA ligase [ADP-forming] subunit alpha</fullName>
        <ecNumber evidence="3">6.2.1.5</ecNumber>
    </submittedName>
</protein>
<dbReference type="GO" id="GO:0004775">
    <property type="term" value="F:succinate-CoA ligase (ADP-forming) activity"/>
    <property type="evidence" value="ECO:0007669"/>
    <property type="project" value="UniProtKB-EC"/>
</dbReference>
<dbReference type="RefSeq" id="WP_066624701.1">
    <property type="nucleotide sequence ID" value="NZ_FQXL01000005.1"/>
</dbReference>
<dbReference type="GO" id="GO:0005829">
    <property type="term" value="C:cytosol"/>
    <property type="evidence" value="ECO:0007669"/>
    <property type="project" value="TreeGrafter"/>
</dbReference>
<dbReference type="OrthoDB" id="6193532at2"/>
<accession>A0A162SN77</accession>
<dbReference type="InterPro" id="IPR016102">
    <property type="entry name" value="Succinyl-CoA_synth-like"/>
</dbReference>
<dbReference type="Gene3D" id="3.40.50.720">
    <property type="entry name" value="NAD(P)-binding Rossmann-like Domain"/>
    <property type="match status" value="1"/>
</dbReference>